<keyword evidence="2" id="KW-0812">Transmembrane</keyword>
<comment type="caution">
    <text evidence="5">The sequence shown here is derived from an EMBL/GenBank/DDBJ whole genome shotgun (WGS) entry which is preliminary data.</text>
</comment>
<sequence>MPGQLAHAAHRSRHTGQMPTGRVSKVRVLIALLAGLATLTGCTTVLPGEPREEALVAEDVPGGGVDPSFIRGGDGGELDRLAATVLTDVQGYWEQTFPRVFDEPWRDLEGGYYSVDSANPRADPPPCTSSPAEVEGNAFYCPSEDVLAWDRAALLPVLNERFGQEAVLMVLAHEMGHAAQRRSGITQEVERANPDRFPTIVIEAMADCYAGAVMRWISDGRAEYLRIDEEQLDSALRALITFRDPIGTGQQDAAAHGDAFDRVSAFQDGYRAGAEQCAGIDAKSRSFTQREFLNMDDQASGGNLSFEELTSALRRDAVGYFGQIASDHGTRWQPPELTRSRRIPECAGGNQGPVSYCPDQNEIRYADTGPLRDLHTTVGDYATGTLLASRYALSALAALDQPLRGEQAQRGALCLAGAYTSELLGRAQGFALSPGDLDETVQLLLTHDYPARDLDGAALDTGFERLAAFRVGVLDGTNSCLPS</sequence>
<dbReference type="Proteomes" id="UP000294911">
    <property type="component" value="Unassembled WGS sequence"/>
</dbReference>
<reference evidence="5 6" key="1">
    <citation type="submission" date="2019-03" db="EMBL/GenBank/DDBJ databases">
        <title>Genomic Encyclopedia of Type Strains, Phase IV (KMG-IV): sequencing the most valuable type-strain genomes for metagenomic binning, comparative biology and taxonomic classification.</title>
        <authorList>
            <person name="Goeker M."/>
        </authorList>
    </citation>
    <scope>NUCLEOTIDE SEQUENCE [LARGE SCALE GENOMIC DNA]</scope>
    <source>
        <strain evidence="5 6">DSM 45765</strain>
    </source>
</reference>
<protein>
    <submittedName>
        <fullName evidence="5">Putative metalloprotease</fullName>
    </submittedName>
</protein>
<name>A0A4R2QNI9_9PSEU</name>
<dbReference type="AlphaFoldDB" id="A0A4R2QNI9"/>
<dbReference type="GO" id="GO:0016020">
    <property type="term" value="C:membrane"/>
    <property type="evidence" value="ECO:0007669"/>
    <property type="project" value="UniProtKB-SubCell"/>
</dbReference>
<evidence type="ECO:0000256" key="4">
    <source>
        <dbReference type="ARBA" id="ARBA00023136"/>
    </source>
</evidence>
<dbReference type="PANTHER" id="PTHR30168">
    <property type="entry name" value="PUTATIVE MEMBRANE PROTEIN YPFJ"/>
    <property type="match status" value="1"/>
</dbReference>
<evidence type="ECO:0000313" key="5">
    <source>
        <dbReference type="EMBL" id="TCP48621.1"/>
    </source>
</evidence>
<evidence type="ECO:0000313" key="6">
    <source>
        <dbReference type="Proteomes" id="UP000294911"/>
    </source>
</evidence>
<accession>A0A4R2QNI9</accession>
<dbReference type="Pfam" id="PF04228">
    <property type="entry name" value="Zn_peptidase"/>
    <property type="match status" value="1"/>
</dbReference>
<keyword evidence="4" id="KW-0472">Membrane</keyword>
<keyword evidence="3" id="KW-1133">Transmembrane helix</keyword>
<dbReference type="InterPro" id="IPR007343">
    <property type="entry name" value="Uncharacterised_pept_Zn_put"/>
</dbReference>
<proteinExistence type="predicted"/>
<evidence type="ECO:0000256" key="3">
    <source>
        <dbReference type="ARBA" id="ARBA00022989"/>
    </source>
</evidence>
<keyword evidence="5" id="KW-0482">Metalloprotease</keyword>
<keyword evidence="5" id="KW-0645">Protease</keyword>
<dbReference type="GO" id="GO:0006508">
    <property type="term" value="P:proteolysis"/>
    <property type="evidence" value="ECO:0007669"/>
    <property type="project" value="UniProtKB-KW"/>
</dbReference>
<evidence type="ECO:0000256" key="2">
    <source>
        <dbReference type="ARBA" id="ARBA00022692"/>
    </source>
</evidence>
<keyword evidence="6" id="KW-1185">Reference proteome</keyword>
<keyword evidence="5" id="KW-0378">Hydrolase</keyword>
<evidence type="ECO:0000256" key="1">
    <source>
        <dbReference type="ARBA" id="ARBA00004167"/>
    </source>
</evidence>
<dbReference type="GO" id="GO:0008237">
    <property type="term" value="F:metallopeptidase activity"/>
    <property type="evidence" value="ECO:0007669"/>
    <property type="project" value="UniProtKB-KW"/>
</dbReference>
<organism evidence="5 6">
    <name type="scientific">Tamaricihabitans halophyticus</name>
    <dbReference type="NCBI Taxonomy" id="1262583"/>
    <lineage>
        <taxon>Bacteria</taxon>
        <taxon>Bacillati</taxon>
        <taxon>Actinomycetota</taxon>
        <taxon>Actinomycetes</taxon>
        <taxon>Pseudonocardiales</taxon>
        <taxon>Pseudonocardiaceae</taxon>
        <taxon>Tamaricihabitans</taxon>
    </lineage>
</organism>
<gene>
    <name evidence="5" type="ORF">EV191_110181</name>
</gene>
<comment type="subcellular location">
    <subcellularLocation>
        <location evidence="1">Membrane</location>
        <topology evidence="1">Single-pass membrane protein</topology>
    </subcellularLocation>
</comment>
<dbReference type="PANTHER" id="PTHR30168:SF0">
    <property type="entry name" value="INNER MEMBRANE PROTEIN"/>
    <property type="match status" value="1"/>
</dbReference>
<dbReference type="EMBL" id="SLXQ01000010">
    <property type="protein sequence ID" value="TCP48621.1"/>
    <property type="molecule type" value="Genomic_DNA"/>
</dbReference>